<dbReference type="InterPro" id="IPR010836">
    <property type="entry name" value="SapC"/>
</dbReference>
<dbReference type="AlphaFoldDB" id="A0AA37TNS7"/>
<dbReference type="EMBL" id="BSPO01000013">
    <property type="protein sequence ID" value="GLS84862.1"/>
    <property type="molecule type" value="Genomic_DNA"/>
</dbReference>
<dbReference type="Proteomes" id="UP001157439">
    <property type="component" value="Unassembled WGS sequence"/>
</dbReference>
<protein>
    <submittedName>
        <fullName evidence="1">Peptidase</fullName>
    </submittedName>
</protein>
<name>A0AA37TNS7_9GAMM</name>
<comment type="caution">
    <text evidence="1">The sequence shown here is derived from an EMBL/GenBank/DDBJ whole genome shotgun (WGS) entry which is preliminary data.</text>
</comment>
<organism evidence="1 2">
    <name type="scientific">Paraferrimonas haliotis</name>
    <dbReference type="NCBI Taxonomy" id="2013866"/>
    <lineage>
        <taxon>Bacteria</taxon>
        <taxon>Pseudomonadati</taxon>
        <taxon>Pseudomonadota</taxon>
        <taxon>Gammaproteobacteria</taxon>
        <taxon>Alteromonadales</taxon>
        <taxon>Ferrimonadaceae</taxon>
        <taxon>Paraferrimonas</taxon>
    </lineage>
</organism>
<keyword evidence="2" id="KW-1185">Reference proteome</keyword>
<evidence type="ECO:0000313" key="1">
    <source>
        <dbReference type="EMBL" id="GLS84862.1"/>
    </source>
</evidence>
<proteinExistence type="predicted"/>
<reference evidence="1 2" key="1">
    <citation type="journal article" date="2014" name="Int. J. Syst. Evol. Microbiol.">
        <title>Complete genome sequence of Corynebacterium casei LMG S-19264T (=DSM 44701T), isolated from a smear-ripened cheese.</title>
        <authorList>
            <consortium name="US DOE Joint Genome Institute (JGI-PGF)"/>
            <person name="Walter F."/>
            <person name="Albersmeier A."/>
            <person name="Kalinowski J."/>
            <person name="Ruckert C."/>
        </authorList>
    </citation>
    <scope>NUCLEOTIDE SEQUENCE [LARGE SCALE GENOMIC DNA]</scope>
    <source>
        <strain evidence="1 2">NBRC 112785</strain>
    </source>
</reference>
<gene>
    <name evidence="1" type="ORF">GCM10007894_28390</name>
</gene>
<sequence>MSISLLDPIKHNNIKISDTDYSHVATQQIVAITAMEFDKAATEYPIVFIKNSETGAFQAVAMLGLKPQQNLSVQQGNWQGLYIPAVVRDYPLAVIHNPDEQNKLWIGIREDAPEVSETMGNPLFNGDSESDYLSTRKNELVANFEDNATTQAIVSHYANLDLFSNQSLTINVGQEKRTINGIYVIDQEKLNGLSDEQFLDLKNRGLLAPIYTHLTSLNQFHRLARLELNQS</sequence>
<accession>A0AA37TNS7</accession>
<evidence type="ECO:0000313" key="2">
    <source>
        <dbReference type="Proteomes" id="UP001157439"/>
    </source>
</evidence>
<dbReference type="RefSeq" id="WP_095499672.1">
    <property type="nucleotide sequence ID" value="NZ_BSPO01000013.1"/>
</dbReference>
<dbReference type="Pfam" id="PF07277">
    <property type="entry name" value="SapC"/>
    <property type="match status" value="1"/>
</dbReference>